<dbReference type="AlphaFoldDB" id="A0A9N7VGW4"/>
<evidence type="ECO:0000313" key="2">
    <source>
        <dbReference type="EMBL" id="CAB1449734.1"/>
    </source>
</evidence>
<sequence length="106" mass="12031">MEEEQRGEVRDVSSGGVNDWEGRTGCKVFDGDSEAGRGRQCVTGEQWTAGTLVHIVRVGQMNERGMMEKPNGSQLCCRGKDGVKMEQEREKDRLERVRKMDGEKRR</sequence>
<proteinExistence type="predicted"/>
<name>A0A9N7VGW4_PLEPL</name>
<accession>A0A9N7VGW4</accession>
<evidence type="ECO:0000313" key="3">
    <source>
        <dbReference type="Proteomes" id="UP001153269"/>
    </source>
</evidence>
<comment type="caution">
    <text evidence="2">The sequence shown here is derived from an EMBL/GenBank/DDBJ whole genome shotgun (WGS) entry which is preliminary data.</text>
</comment>
<feature type="compositionally biased region" description="Basic and acidic residues" evidence="1">
    <location>
        <begin position="78"/>
        <end position="106"/>
    </location>
</feature>
<feature type="region of interest" description="Disordered" evidence="1">
    <location>
        <begin position="63"/>
        <end position="106"/>
    </location>
</feature>
<feature type="compositionally biased region" description="Basic and acidic residues" evidence="1">
    <location>
        <begin position="1"/>
        <end position="11"/>
    </location>
</feature>
<keyword evidence="3" id="KW-1185">Reference proteome</keyword>
<organism evidence="2 3">
    <name type="scientific">Pleuronectes platessa</name>
    <name type="common">European plaice</name>
    <dbReference type="NCBI Taxonomy" id="8262"/>
    <lineage>
        <taxon>Eukaryota</taxon>
        <taxon>Metazoa</taxon>
        <taxon>Chordata</taxon>
        <taxon>Craniata</taxon>
        <taxon>Vertebrata</taxon>
        <taxon>Euteleostomi</taxon>
        <taxon>Actinopterygii</taxon>
        <taxon>Neopterygii</taxon>
        <taxon>Teleostei</taxon>
        <taxon>Neoteleostei</taxon>
        <taxon>Acanthomorphata</taxon>
        <taxon>Carangaria</taxon>
        <taxon>Pleuronectiformes</taxon>
        <taxon>Pleuronectoidei</taxon>
        <taxon>Pleuronectidae</taxon>
        <taxon>Pleuronectes</taxon>
    </lineage>
</organism>
<gene>
    <name evidence="2" type="ORF">PLEPLA_LOCUS37419</name>
</gene>
<reference evidence="2" key="1">
    <citation type="submission" date="2020-03" db="EMBL/GenBank/DDBJ databases">
        <authorList>
            <person name="Weist P."/>
        </authorList>
    </citation>
    <scope>NUCLEOTIDE SEQUENCE</scope>
</reference>
<evidence type="ECO:0000256" key="1">
    <source>
        <dbReference type="SAM" id="MobiDB-lite"/>
    </source>
</evidence>
<dbReference type="Proteomes" id="UP001153269">
    <property type="component" value="Unassembled WGS sequence"/>
</dbReference>
<protein>
    <submittedName>
        <fullName evidence="2">Uncharacterized protein</fullName>
    </submittedName>
</protein>
<dbReference type="EMBL" id="CADEAL010004025">
    <property type="protein sequence ID" value="CAB1449734.1"/>
    <property type="molecule type" value="Genomic_DNA"/>
</dbReference>
<feature type="region of interest" description="Disordered" evidence="1">
    <location>
        <begin position="1"/>
        <end position="26"/>
    </location>
</feature>